<dbReference type="GO" id="GO:0030246">
    <property type="term" value="F:carbohydrate binding"/>
    <property type="evidence" value="ECO:0007669"/>
    <property type="project" value="InterPro"/>
</dbReference>
<dbReference type="GO" id="GO:0000224">
    <property type="term" value="F:peptide-N4-(N-acetyl-beta-glucosaminyl)asparagine amidase activity"/>
    <property type="evidence" value="ECO:0007669"/>
    <property type="project" value="TreeGrafter"/>
</dbReference>
<reference evidence="5 6" key="1">
    <citation type="journal article" date="2015" name="Microbes Environ.">
        <title>Distribution and evolution of nitrogen fixation genes in the phylum bacteroidetes.</title>
        <authorList>
            <person name="Inoue J."/>
            <person name="Oshima K."/>
            <person name="Suda W."/>
            <person name="Sakamoto M."/>
            <person name="Iino T."/>
            <person name="Noda S."/>
            <person name="Hongoh Y."/>
            <person name="Hattori M."/>
            <person name="Ohkuma M."/>
        </authorList>
    </citation>
    <scope>NUCLEOTIDE SEQUENCE [LARGE SCALE GENOMIC DNA]</scope>
    <source>
        <strain evidence="5">JCM 15548</strain>
    </source>
</reference>
<dbReference type="InterPro" id="IPR041371">
    <property type="entry name" value="GH92_N"/>
</dbReference>
<organism evidence="5 6">
    <name type="scientific">Geofilum rubicundum JCM 15548</name>
    <dbReference type="NCBI Taxonomy" id="1236989"/>
    <lineage>
        <taxon>Bacteria</taxon>
        <taxon>Pseudomonadati</taxon>
        <taxon>Bacteroidota</taxon>
        <taxon>Bacteroidia</taxon>
        <taxon>Marinilabiliales</taxon>
        <taxon>Marinilabiliaceae</taxon>
        <taxon>Geofilum</taxon>
    </lineage>
</organism>
<feature type="domain" description="Glycosyl hydrolase family 92 N-terminal" evidence="4">
    <location>
        <begin position="12"/>
        <end position="86"/>
    </location>
</feature>
<dbReference type="EMBL" id="BAZW01000014">
    <property type="protein sequence ID" value="GAO29846.1"/>
    <property type="molecule type" value="Genomic_DNA"/>
</dbReference>
<protein>
    <submittedName>
        <fullName evidence="5">Alpha-1,2-mannosidase</fullName>
    </submittedName>
</protein>
<evidence type="ECO:0000313" key="6">
    <source>
        <dbReference type="Proteomes" id="UP000032900"/>
    </source>
</evidence>
<evidence type="ECO:0000256" key="2">
    <source>
        <dbReference type="ARBA" id="ARBA00011245"/>
    </source>
</evidence>
<dbReference type="PANTHER" id="PTHR12143:SF39">
    <property type="entry name" value="SECRETED PROTEIN"/>
    <property type="match status" value="1"/>
</dbReference>
<dbReference type="Gene3D" id="2.70.98.10">
    <property type="match status" value="1"/>
</dbReference>
<accession>A0A0E9LXH6</accession>
<sequence>MADTAMEHLTQYVDPYIGTGEHGHVFMGANVPYGFVQLGPTQHSEGWDWCSGYHYSDSTIIGFGHLHLSGTGIGDLGDVAFMPLWGM</sequence>
<proteinExistence type="predicted"/>
<dbReference type="InterPro" id="IPR014718">
    <property type="entry name" value="GH-type_carb-bd"/>
</dbReference>
<dbReference type="GO" id="GO:0005829">
    <property type="term" value="C:cytosol"/>
    <property type="evidence" value="ECO:0007669"/>
    <property type="project" value="TreeGrafter"/>
</dbReference>
<evidence type="ECO:0000256" key="3">
    <source>
        <dbReference type="ARBA" id="ARBA00022837"/>
    </source>
</evidence>
<dbReference type="AlphaFoldDB" id="A0A0E9LXH6"/>
<dbReference type="Pfam" id="PF17678">
    <property type="entry name" value="Glyco_hydro_92N"/>
    <property type="match status" value="1"/>
</dbReference>
<comment type="cofactor">
    <cofactor evidence="1">
        <name>Ca(2+)</name>
        <dbReference type="ChEBI" id="CHEBI:29108"/>
    </cofactor>
</comment>
<dbReference type="Proteomes" id="UP000032900">
    <property type="component" value="Unassembled WGS sequence"/>
</dbReference>
<dbReference type="InterPro" id="IPR050883">
    <property type="entry name" value="PNGase"/>
</dbReference>
<name>A0A0E9LXH6_9BACT</name>
<comment type="subunit">
    <text evidence="2">Monomer.</text>
</comment>
<evidence type="ECO:0000313" key="5">
    <source>
        <dbReference type="EMBL" id="GAO29846.1"/>
    </source>
</evidence>
<dbReference type="GO" id="GO:0006516">
    <property type="term" value="P:glycoprotein catabolic process"/>
    <property type="evidence" value="ECO:0007669"/>
    <property type="project" value="TreeGrafter"/>
</dbReference>
<evidence type="ECO:0000256" key="1">
    <source>
        <dbReference type="ARBA" id="ARBA00001913"/>
    </source>
</evidence>
<keyword evidence="3" id="KW-0106">Calcium</keyword>
<keyword evidence="6" id="KW-1185">Reference proteome</keyword>
<dbReference type="PANTHER" id="PTHR12143">
    <property type="entry name" value="PEPTIDE N-GLYCANASE PNGASE -RELATED"/>
    <property type="match status" value="1"/>
</dbReference>
<evidence type="ECO:0000259" key="4">
    <source>
        <dbReference type="Pfam" id="PF17678"/>
    </source>
</evidence>
<gene>
    <name evidence="5" type="ORF">JCM15548_12076</name>
</gene>
<comment type="caution">
    <text evidence="5">The sequence shown here is derived from an EMBL/GenBank/DDBJ whole genome shotgun (WGS) entry which is preliminary data.</text>
</comment>
<dbReference type="STRING" id="1236989.JCM15548_12076"/>